<organism evidence="1 2">
    <name type="scientific">Desulforhopalus singaporensis</name>
    <dbReference type="NCBI Taxonomy" id="91360"/>
    <lineage>
        <taxon>Bacteria</taxon>
        <taxon>Pseudomonadati</taxon>
        <taxon>Thermodesulfobacteriota</taxon>
        <taxon>Desulfobulbia</taxon>
        <taxon>Desulfobulbales</taxon>
        <taxon>Desulfocapsaceae</taxon>
        <taxon>Desulforhopalus</taxon>
    </lineage>
</organism>
<gene>
    <name evidence="1" type="ORF">SAMN05660330_03930</name>
</gene>
<accession>A0A1H0V8Q2</accession>
<dbReference type="STRING" id="91360.SAMN05660330_03930"/>
<reference evidence="1 2" key="1">
    <citation type="submission" date="2016-10" db="EMBL/GenBank/DDBJ databases">
        <authorList>
            <person name="de Groot N.N."/>
        </authorList>
    </citation>
    <scope>NUCLEOTIDE SEQUENCE [LARGE SCALE GENOMIC DNA]</scope>
    <source>
        <strain evidence="1 2">DSM 12130</strain>
    </source>
</reference>
<dbReference type="AlphaFoldDB" id="A0A1H0V8Q2"/>
<dbReference type="Proteomes" id="UP000199073">
    <property type="component" value="Unassembled WGS sequence"/>
</dbReference>
<protein>
    <submittedName>
        <fullName evidence="1">Uncharacterized protein</fullName>
    </submittedName>
</protein>
<evidence type="ECO:0000313" key="2">
    <source>
        <dbReference type="Proteomes" id="UP000199073"/>
    </source>
</evidence>
<sequence>MKVELTVPEEIEIFNEIQKKPEALFEMIRLDLQQTVGEALRTMLSLMFGYQLSKFSTWKMMKKLTKQAGTF</sequence>
<name>A0A1H0V8Q2_9BACT</name>
<keyword evidence="2" id="KW-1185">Reference proteome</keyword>
<evidence type="ECO:0000313" key="1">
    <source>
        <dbReference type="EMBL" id="SDP74767.1"/>
    </source>
</evidence>
<proteinExistence type="predicted"/>
<dbReference type="EMBL" id="FNJI01000043">
    <property type="protein sequence ID" value="SDP74767.1"/>
    <property type="molecule type" value="Genomic_DNA"/>
</dbReference>